<sequence>MQIGTVPINTEPTTTVPTSTAPITLRVRREGNTPVSTPSDRHDYYGLPASVADTLTRPRDPKARRTTRHPALITSIIGAVITVVAFVAWPTWWVLLAKLGIIVTILQAAFWGFAALGYRPFAVVGWKVSLPPFLALILMTGWLHIDVNAPESAGAFMVMCLVTTCALPALGFMIGPPVHPSMQEPEWFVIFALVVAFVAMYAVAWFIREPACDLRVLAECSIPW</sequence>
<dbReference type="Proteomes" id="UP001499954">
    <property type="component" value="Unassembled WGS sequence"/>
</dbReference>
<evidence type="ECO:0000256" key="1">
    <source>
        <dbReference type="SAM" id="Phobius"/>
    </source>
</evidence>
<keyword evidence="1" id="KW-0812">Transmembrane</keyword>
<evidence type="ECO:0000313" key="3">
    <source>
        <dbReference type="Proteomes" id="UP001499954"/>
    </source>
</evidence>
<evidence type="ECO:0000313" key="2">
    <source>
        <dbReference type="EMBL" id="GAA1949278.1"/>
    </source>
</evidence>
<name>A0ABP5BN94_9MICO</name>
<accession>A0ABP5BN94</accession>
<gene>
    <name evidence="2" type="ORF">GCM10009717_14430</name>
</gene>
<feature type="transmembrane region" description="Helical" evidence="1">
    <location>
        <begin position="95"/>
        <end position="116"/>
    </location>
</feature>
<comment type="caution">
    <text evidence="2">The sequence shown here is derived from an EMBL/GenBank/DDBJ whole genome shotgun (WGS) entry which is preliminary data.</text>
</comment>
<feature type="transmembrane region" description="Helical" evidence="1">
    <location>
        <begin position="153"/>
        <end position="175"/>
    </location>
</feature>
<feature type="transmembrane region" description="Helical" evidence="1">
    <location>
        <begin position="71"/>
        <end position="89"/>
    </location>
</feature>
<feature type="transmembrane region" description="Helical" evidence="1">
    <location>
        <begin position="187"/>
        <end position="207"/>
    </location>
</feature>
<reference evidence="3" key="1">
    <citation type="journal article" date="2019" name="Int. J. Syst. Evol. Microbiol.">
        <title>The Global Catalogue of Microorganisms (GCM) 10K type strain sequencing project: providing services to taxonomists for standard genome sequencing and annotation.</title>
        <authorList>
            <consortium name="The Broad Institute Genomics Platform"/>
            <consortium name="The Broad Institute Genome Sequencing Center for Infectious Disease"/>
            <person name="Wu L."/>
            <person name="Ma J."/>
        </authorList>
    </citation>
    <scope>NUCLEOTIDE SEQUENCE [LARGE SCALE GENOMIC DNA]</scope>
    <source>
        <strain evidence="3">JCM 13584</strain>
    </source>
</reference>
<feature type="transmembrane region" description="Helical" evidence="1">
    <location>
        <begin position="128"/>
        <end position="147"/>
    </location>
</feature>
<keyword evidence="3" id="KW-1185">Reference proteome</keyword>
<dbReference type="EMBL" id="BAAAMK010000002">
    <property type="protein sequence ID" value="GAA1949278.1"/>
    <property type="molecule type" value="Genomic_DNA"/>
</dbReference>
<organism evidence="2 3">
    <name type="scientific">Agromyces allii</name>
    <dbReference type="NCBI Taxonomy" id="393607"/>
    <lineage>
        <taxon>Bacteria</taxon>
        <taxon>Bacillati</taxon>
        <taxon>Actinomycetota</taxon>
        <taxon>Actinomycetes</taxon>
        <taxon>Micrococcales</taxon>
        <taxon>Microbacteriaceae</taxon>
        <taxon>Agromyces</taxon>
    </lineage>
</organism>
<keyword evidence="1" id="KW-0472">Membrane</keyword>
<proteinExistence type="predicted"/>
<protein>
    <submittedName>
        <fullName evidence="2">Uncharacterized protein</fullName>
    </submittedName>
</protein>
<keyword evidence="1" id="KW-1133">Transmembrane helix</keyword>